<dbReference type="Pfam" id="PF05184">
    <property type="entry name" value="SapB_1"/>
    <property type="match status" value="1"/>
</dbReference>
<accession>A0A7M5WQI1</accession>
<dbReference type="GO" id="GO:0005764">
    <property type="term" value="C:lysosome"/>
    <property type="evidence" value="ECO:0007669"/>
    <property type="project" value="InterPro"/>
</dbReference>
<evidence type="ECO:0000313" key="5">
    <source>
        <dbReference type="Proteomes" id="UP000594262"/>
    </source>
</evidence>
<dbReference type="PANTHER" id="PTHR11480:SF3">
    <property type="entry name" value="BCDNA.GH08312"/>
    <property type="match status" value="1"/>
</dbReference>
<dbReference type="Proteomes" id="UP000594262">
    <property type="component" value="Unplaced"/>
</dbReference>
<reference evidence="4" key="1">
    <citation type="submission" date="2021-01" db="UniProtKB">
        <authorList>
            <consortium name="EnsemblMetazoa"/>
        </authorList>
    </citation>
    <scope>IDENTIFICATION</scope>
</reference>
<dbReference type="SMART" id="SM00741">
    <property type="entry name" value="SapB"/>
    <property type="match status" value="2"/>
</dbReference>
<evidence type="ECO:0000313" key="4">
    <source>
        <dbReference type="EnsemblMetazoa" id="CLYHEMP002002.1"/>
    </source>
</evidence>
<evidence type="ECO:0000256" key="1">
    <source>
        <dbReference type="ARBA" id="ARBA00023157"/>
    </source>
</evidence>
<dbReference type="InterPro" id="IPR007856">
    <property type="entry name" value="SapB_1"/>
</dbReference>
<dbReference type="InterPro" id="IPR051428">
    <property type="entry name" value="Sphingo_Act-Surfact_Prot"/>
</dbReference>
<dbReference type="GO" id="GO:0016020">
    <property type="term" value="C:membrane"/>
    <property type="evidence" value="ECO:0007669"/>
    <property type="project" value="GOC"/>
</dbReference>
<dbReference type="InterPro" id="IPR008138">
    <property type="entry name" value="SapB_2"/>
</dbReference>
<name>A0A7M5WQI1_9CNID</name>
<keyword evidence="5" id="KW-1185">Reference proteome</keyword>
<proteinExistence type="predicted"/>
<dbReference type="PANTHER" id="PTHR11480">
    <property type="entry name" value="SAPOSIN-RELATED"/>
    <property type="match status" value="1"/>
</dbReference>
<organism evidence="4 5">
    <name type="scientific">Clytia hemisphaerica</name>
    <dbReference type="NCBI Taxonomy" id="252671"/>
    <lineage>
        <taxon>Eukaryota</taxon>
        <taxon>Metazoa</taxon>
        <taxon>Cnidaria</taxon>
        <taxon>Hydrozoa</taxon>
        <taxon>Hydroidolina</taxon>
        <taxon>Leptothecata</taxon>
        <taxon>Obeliida</taxon>
        <taxon>Clytiidae</taxon>
        <taxon>Clytia</taxon>
    </lineage>
</organism>
<dbReference type="GO" id="GO:0006665">
    <property type="term" value="P:sphingolipid metabolic process"/>
    <property type="evidence" value="ECO:0007669"/>
    <property type="project" value="InterPro"/>
</dbReference>
<dbReference type="OrthoDB" id="69496at2759"/>
<protein>
    <recommendedName>
        <fullName evidence="3">Saposin B-type domain-containing protein</fullName>
    </recommendedName>
</protein>
<dbReference type="InterPro" id="IPR008139">
    <property type="entry name" value="SaposinB_dom"/>
</dbReference>
<evidence type="ECO:0000256" key="2">
    <source>
        <dbReference type="ARBA" id="ARBA00023180"/>
    </source>
</evidence>
<dbReference type="PROSITE" id="PS50015">
    <property type="entry name" value="SAP_B"/>
    <property type="match status" value="2"/>
</dbReference>
<feature type="domain" description="Saposin B-type" evidence="3">
    <location>
        <begin position="46"/>
        <end position="128"/>
    </location>
</feature>
<sequence length="240" mass="27235">ILTFFKFRLKKIYLKSKKSNSKMIRFMVLIVVLTAGLVVGSPELPKGDICLECEQVLGTIHLILSNNETESEVLSAMNQVCKMLPQEYAPICTEAVSLYGRQLIDALVKYFAQPQQFCSLIGLCNSTKTAQREAFEFLQDLRAYYAQKGVKIFKVKTVGMSDCAICEFIMDLVQTTMADKPMVEFFNDALVKLCAYLPKEIQPECQQIITVDEPQWYAEFVKKYLDPINFCTGVEVCPKV</sequence>
<feature type="domain" description="Saposin B-type" evidence="3">
    <location>
        <begin position="159"/>
        <end position="240"/>
    </location>
</feature>
<keyword evidence="1" id="KW-1015">Disulfide bond</keyword>
<dbReference type="Gene3D" id="1.10.225.10">
    <property type="entry name" value="Saposin-like"/>
    <property type="match status" value="2"/>
</dbReference>
<dbReference type="PRINTS" id="PR01797">
    <property type="entry name" value="SAPOSIN"/>
</dbReference>
<dbReference type="InterPro" id="IPR008373">
    <property type="entry name" value="Saposin"/>
</dbReference>
<dbReference type="EnsemblMetazoa" id="CLYHEMT002002.1">
    <property type="protein sequence ID" value="CLYHEMP002002.1"/>
    <property type="gene ID" value="CLYHEMG002002"/>
</dbReference>
<dbReference type="Pfam" id="PF03489">
    <property type="entry name" value="SapB_2"/>
    <property type="match status" value="1"/>
</dbReference>
<dbReference type="AlphaFoldDB" id="A0A7M5WQI1"/>
<dbReference type="InterPro" id="IPR011001">
    <property type="entry name" value="Saposin-like"/>
</dbReference>
<dbReference type="SUPFAM" id="SSF47862">
    <property type="entry name" value="Saposin"/>
    <property type="match status" value="2"/>
</dbReference>
<keyword evidence="2" id="KW-0325">Glycoprotein</keyword>
<evidence type="ECO:0000259" key="3">
    <source>
        <dbReference type="PROSITE" id="PS50015"/>
    </source>
</evidence>